<evidence type="ECO:0000313" key="1">
    <source>
        <dbReference type="EMBL" id="HHQ16666.1"/>
    </source>
</evidence>
<organism evidence="1">
    <name type="scientific">Thermodesulfobacterium geofontis</name>
    <dbReference type="NCBI Taxonomy" id="1295609"/>
    <lineage>
        <taxon>Bacteria</taxon>
        <taxon>Pseudomonadati</taxon>
        <taxon>Thermodesulfobacteriota</taxon>
        <taxon>Thermodesulfobacteria</taxon>
        <taxon>Thermodesulfobacteriales</taxon>
        <taxon>Thermodesulfobacteriaceae</taxon>
        <taxon>Thermodesulfobacterium</taxon>
    </lineage>
</organism>
<dbReference type="EMBL" id="DRWR01000122">
    <property type="protein sequence ID" value="HHQ16666.1"/>
    <property type="molecule type" value="Genomic_DNA"/>
</dbReference>
<sequence>MELILHIGHYKTGTTSIQHFLYNYKDVLLKRYKLLYPLNSILSNKSKGQVLLAYHYAKKTGKDFDKIINITIDEILSLKPHKVCISSEELCVYNAAVYLLERIEKLFEKIIILFYIRRQDTFAESSYKERIKNSDSKLTKSFHKSLQDIDFMMKYDKILNKIVKNFPIPKIQVIAKIYDRSLFPEGNVIIDFLSILGIDMPEAKEYKIEANPSLSHISTLALRKINERFNLPNKERLKVIHYLLKLDKEEGPGPLKTFFTLEERIEFLERFKESNERLFREWFNSENKFVLTPEEIEFYREQDKIPKEEIERLVDERYQKVVENVIKKPKVYIPVEISKLAREGDIVDRVVIDKLYLDLLKDGRLIVEGVVVLKPEVKEEYRLLMENGEGIKEVRWGISSPGYAKMYPENPYAKNARFKVEGVVLTEEKPIKLYLEDKDRNRMLIYEIKTALTKE</sequence>
<reference evidence="1" key="1">
    <citation type="journal article" date="2020" name="mSystems">
        <title>Genome- and Community-Level Interaction Insights into Carbon Utilization and Element Cycling Functions of Hydrothermarchaeota in Hydrothermal Sediment.</title>
        <authorList>
            <person name="Zhou Z."/>
            <person name="Liu Y."/>
            <person name="Xu W."/>
            <person name="Pan J."/>
            <person name="Luo Z.H."/>
            <person name="Li M."/>
        </authorList>
    </citation>
    <scope>NUCLEOTIDE SEQUENCE [LARGE SCALE GENOMIC DNA]</scope>
    <source>
        <strain evidence="1">SpSt-106</strain>
    </source>
</reference>
<dbReference type="AlphaFoldDB" id="A0A7V6CEK1"/>
<accession>A0A7V6CEK1</accession>
<comment type="caution">
    <text evidence="1">The sequence shown here is derived from an EMBL/GenBank/DDBJ whole genome shotgun (WGS) entry which is preliminary data.</text>
</comment>
<dbReference type="InterPro" id="IPR027417">
    <property type="entry name" value="P-loop_NTPase"/>
</dbReference>
<name>A0A7V6CEK1_9BACT</name>
<gene>
    <name evidence="1" type="ORF">ENM15_07635</name>
</gene>
<dbReference type="SUPFAM" id="SSF52540">
    <property type="entry name" value="P-loop containing nucleoside triphosphate hydrolases"/>
    <property type="match status" value="1"/>
</dbReference>
<proteinExistence type="predicted"/>
<dbReference type="Gene3D" id="3.40.50.300">
    <property type="entry name" value="P-loop containing nucleotide triphosphate hydrolases"/>
    <property type="match status" value="1"/>
</dbReference>
<protein>
    <submittedName>
        <fullName evidence="1">Uncharacterized protein</fullName>
    </submittedName>
</protein>